<dbReference type="Proteomes" id="UP000467840">
    <property type="component" value="Chromosome 7"/>
</dbReference>
<evidence type="ECO:0000256" key="1">
    <source>
        <dbReference type="ARBA" id="ARBA00007626"/>
    </source>
</evidence>
<dbReference type="PANTHER" id="PTHR47447:SF24">
    <property type="entry name" value="PENTATRICOPEPTIDE REPEAT-CONTAINING PROTEIN"/>
    <property type="match status" value="1"/>
</dbReference>
<evidence type="ECO:0000256" key="2">
    <source>
        <dbReference type="ARBA" id="ARBA00022737"/>
    </source>
</evidence>
<keyword evidence="2" id="KW-0677">Repeat</keyword>
<evidence type="ECO:0008006" key="6">
    <source>
        <dbReference type="Google" id="ProtNLM"/>
    </source>
</evidence>
<dbReference type="PROSITE" id="PS51375">
    <property type="entry name" value="PPR"/>
    <property type="match status" value="3"/>
</dbReference>
<gene>
    <name evidence="4" type="ORF">GH714_038016</name>
</gene>
<feature type="repeat" description="PPR" evidence="3">
    <location>
        <begin position="85"/>
        <end position="119"/>
    </location>
</feature>
<evidence type="ECO:0000313" key="5">
    <source>
        <dbReference type="Proteomes" id="UP000467840"/>
    </source>
</evidence>
<reference evidence="4 5" key="1">
    <citation type="journal article" date="2020" name="Mol. Plant">
        <title>The Chromosome-Based Rubber Tree Genome Provides New Insights into Spurge Genome Evolution and Rubber Biosynthesis.</title>
        <authorList>
            <person name="Liu J."/>
            <person name="Shi C."/>
            <person name="Shi C.C."/>
            <person name="Li W."/>
            <person name="Zhang Q.J."/>
            <person name="Zhang Y."/>
            <person name="Li K."/>
            <person name="Lu H.F."/>
            <person name="Shi C."/>
            <person name="Zhu S.T."/>
            <person name="Xiao Z.Y."/>
            <person name="Nan H."/>
            <person name="Yue Y."/>
            <person name="Zhu X.G."/>
            <person name="Wu Y."/>
            <person name="Hong X.N."/>
            <person name="Fan G.Y."/>
            <person name="Tong Y."/>
            <person name="Zhang D."/>
            <person name="Mao C.L."/>
            <person name="Liu Y.L."/>
            <person name="Hao S.J."/>
            <person name="Liu W.Q."/>
            <person name="Lv M.Q."/>
            <person name="Zhang H.B."/>
            <person name="Liu Y."/>
            <person name="Hu-Tang G.R."/>
            <person name="Wang J.P."/>
            <person name="Wang J.H."/>
            <person name="Sun Y.H."/>
            <person name="Ni S.B."/>
            <person name="Chen W.B."/>
            <person name="Zhang X.C."/>
            <person name="Jiao Y.N."/>
            <person name="Eichler E.E."/>
            <person name="Li G.H."/>
            <person name="Liu X."/>
            <person name="Gao L.Z."/>
        </authorList>
    </citation>
    <scope>NUCLEOTIDE SEQUENCE [LARGE SCALE GENOMIC DNA]</scope>
    <source>
        <strain evidence="5">cv. GT1</strain>
        <tissue evidence="4">Leaf</tissue>
    </source>
</reference>
<accession>A0A6A6L7M9</accession>
<organism evidence="4 5">
    <name type="scientific">Hevea brasiliensis</name>
    <name type="common">Para rubber tree</name>
    <name type="synonym">Siphonia brasiliensis</name>
    <dbReference type="NCBI Taxonomy" id="3981"/>
    <lineage>
        <taxon>Eukaryota</taxon>
        <taxon>Viridiplantae</taxon>
        <taxon>Streptophyta</taxon>
        <taxon>Embryophyta</taxon>
        <taxon>Tracheophyta</taxon>
        <taxon>Spermatophyta</taxon>
        <taxon>Magnoliopsida</taxon>
        <taxon>eudicotyledons</taxon>
        <taxon>Gunneridae</taxon>
        <taxon>Pentapetalae</taxon>
        <taxon>rosids</taxon>
        <taxon>fabids</taxon>
        <taxon>Malpighiales</taxon>
        <taxon>Euphorbiaceae</taxon>
        <taxon>Crotonoideae</taxon>
        <taxon>Micrandreae</taxon>
        <taxon>Hevea</taxon>
    </lineage>
</organism>
<name>A0A6A6L7M9_HEVBR</name>
<dbReference type="Pfam" id="PF01535">
    <property type="entry name" value="PPR"/>
    <property type="match status" value="3"/>
</dbReference>
<dbReference type="Gene3D" id="1.25.40.10">
    <property type="entry name" value="Tetratricopeptide repeat domain"/>
    <property type="match status" value="2"/>
</dbReference>
<dbReference type="SUPFAM" id="SSF48452">
    <property type="entry name" value="TPR-like"/>
    <property type="match status" value="1"/>
</dbReference>
<dbReference type="InterPro" id="IPR011990">
    <property type="entry name" value="TPR-like_helical_dom_sf"/>
</dbReference>
<comment type="caution">
    <text evidence="4">The sequence shown here is derived from an EMBL/GenBank/DDBJ whole genome shotgun (WGS) entry which is preliminary data.</text>
</comment>
<keyword evidence="5" id="KW-1185">Reference proteome</keyword>
<proteinExistence type="inferred from homology"/>
<sequence>MKAEEFDGMEFHGRVLTVKLDDGRRLKAKAEERRRWVQGEDGDDYRSRWHEEREGYRKAFRRVLETQPENWQAVVSAFERIKKPSRREYGLMVSYYARRGDMHRARQTFESMRARGIEPTSHVYTSLIHAYAVGRDMEEALSCVRKMKEEGIEMSLVTYSIIVGGFAKIGDAQAADHWFKEAKERLSNMNTIIYGNIIYSQCQTCNMDKAEALVREMEEEGIDAPIDIYHTMMDGYTMIGNAEKCLTVFQRLKPSLPPS</sequence>
<evidence type="ECO:0000313" key="4">
    <source>
        <dbReference type="EMBL" id="KAF2296445.1"/>
    </source>
</evidence>
<evidence type="ECO:0000256" key="3">
    <source>
        <dbReference type="PROSITE-ProRule" id="PRU00708"/>
    </source>
</evidence>
<dbReference type="Pfam" id="PF13041">
    <property type="entry name" value="PPR_2"/>
    <property type="match status" value="1"/>
</dbReference>
<dbReference type="NCBIfam" id="TIGR00756">
    <property type="entry name" value="PPR"/>
    <property type="match status" value="3"/>
</dbReference>
<feature type="repeat" description="PPR" evidence="3">
    <location>
        <begin position="120"/>
        <end position="154"/>
    </location>
</feature>
<comment type="similarity">
    <text evidence="1">Belongs to the PPR family. P subfamily.</text>
</comment>
<dbReference type="AlphaFoldDB" id="A0A6A6L7M9"/>
<protein>
    <recommendedName>
        <fullName evidence="6">Pentacotripeptide-repeat region of PRORP domain-containing protein</fullName>
    </recommendedName>
</protein>
<feature type="repeat" description="PPR" evidence="3">
    <location>
        <begin position="190"/>
        <end position="224"/>
    </location>
</feature>
<dbReference type="InterPro" id="IPR002885">
    <property type="entry name" value="PPR_rpt"/>
</dbReference>
<dbReference type="PANTHER" id="PTHR47447">
    <property type="entry name" value="OS03G0856100 PROTEIN"/>
    <property type="match status" value="1"/>
</dbReference>
<dbReference type="EMBL" id="JAAGAX010000013">
    <property type="protein sequence ID" value="KAF2296445.1"/>
    <property type="molecule type" value="Genomic_DNA"/>
</dbReference>